<dbReference type="InterPro" id="IPR026728">
    <property type="entry name" value="BLTP3A/B"/>
</dbReference>
<evidence type="ECO:0000313" key="2">
    <source>
        <dbReference type="Proteomes" id="UP001303046"/>
    </source>
</evidence>
<dbReference type="EMBL" id="JAVFWL010000006">
    <property type="protein sequence ID" value="KAK6760741.1"/>
    <property type="molecule type" value="Genomic_DNA"/>
</dbReference>
<dbReference type="Proteomes" id="UP001303046">
    <property type="component" value="Unassembled WGS sequence"/>
</dbReference>
<reference evidence="1 2" key="1">
    <citation type="submission" date="2023-08" db="EMBL/GenBank/DDBJ databases">
        <title>A Necator americanus chromosomal reference genome.</title>
        <authorList>
            <person name="Ilik V."/>
            <person name="Petrzelkova K.J."/>
            <person name="Pardy F."/>
            <person name="Fuh T."/>
            <person name="Niatou-Singa F.S."/>
            <person name="Gouil Q."/>
            <person name="Baker L."/>
            <person name="Ritchie M.E."/>
            <person name="Jex A.R."/>
            <person name="Gazzola D."/>
            <person name="Li H."/>
            <person name="Toshio Fujiwara R."/>
            <person name="Zhan B."/>
            <person name="Aroian R.V."/>
            <person name="Pafco B."/>
            <person name="Schwarz E.M."/>
        </authorList>
    </citation>
    <scope>NUCLEOTIDE SEQUENCE [LARGE SCALE GENOMIC DNA]</scope>
    <source>
        <strain evidence="1 2">Aroian</strain>
        <tissue evidence="1">Whole animal</tissue>
    </source>
</reference>
<gene>
    <name evidence="1" type="primary">Necator_chrX.g22147</name>
    <name evidence="1" type="ORF">RB195_021986</name>
</gene>
<proteinExistence type="predicted"/>
<sequence>MTSILKNQIIKHLSKFARNLNPDKISLDVLKGKSKLEFIEINEEVLTDVLELPPWLRIRQAFCVGVTVSVPWTKLKSAPVVIFIDEINVNAVLTGEPPHKKTDRPASGLSENSSYGFADKVVEGLSLYINTVEINFDSDAFGGSFMLSRLSVESRTPGWQAAQDLRQTRINCTVINRALIFKQISWHLLRIEASAKTDRNEKRCTVNAPLRLITSGGKIRVTLKKNTIDGSVENAQIHMLLDDILWVATLPQLRSAIAFSSYLMSLVRQCEKEYPPVATLPTKPVESLTPNGQTATVSNVFRAFDFDQTSHHLHIKKVDLHLCDDAHSNITYPPGWDIESGAMQVTLYRVLVDIYPRTLASSDRRNWPRYSAPNDFSRWIDTRLEKQFSKFCTETDEALQTRLMRCWPQLLSFNVVLRIHDLIIQCVSDASSKRDSLQNMFTSDRHSRSLPNDQYIVHFEFANFVHPMSNSLPVPSPASFLQLGPFSILFDKRTLRWCLYIVHNLATAFEQSLGVNMEPIPHSDIRIDLLMPKVIIHFPSPSSNDRRFPLRLLISFSALSLSNTTFDSDIFKPFEMLSKATISYVANSELLGGRSTLIGDLMQLVGAENPTGVSELLWLRTSPAWVDTDHGPNTKSLPVISDVCFSGAILNSAEQVNIYVEPTTQISAVVDHFQFIQLTRLASSLSDFFDMLAEDQKHFNSERSVPSPTVAVLLAIKQARANILLTMGAMPSPYDNCPAVTENILECLSENIDLNEM</sequence>
<protein>
    <recommendedName>
        <fullName evidence="3">Chorein N-terminal domain-containing protein</fullName>
    </recommendedName>
</protein>
<keyword evidence="2" id="KW-1185">Reference proteome</keyword>
<evidence type="ECO:0008006" key="3">
    <source>
        <dbReference type="Google" id="ProtNLM"/>
    </source>
</evidence>
<dbReference type="PANTHER" id="PTHR22774">
    <property type="entry name" value="CHOREIN N-TERMINAL DOMAIN-CONTAINING PROTEIN"/>
    <property type="match status" value="1"/>
</dbReference>
<dbReference type="Pfam" id="PF24917">
    <property type="entry name" value="BLTP3A_B"/>
    <property type="match status" value="2"/>
</dbReference>
<evidence type="ECO:0000313" key="1">
    <source>
        <dbReference type="EMBL" id="KAK6760741.1"/>
    </source>
</evidence>
<dbReference type="PANTHER" id="PTHR22774:SF11">
    <property type="entry name" value="CHOREIN N-TERMINAL DOMAIN-CONTAINING PROTEIN"/>
    <property type="match status" value="1"/>
</dbReference>
<name>A0ABR1EFR0_NECAM</name>
<accession>A0ABR1EFR0</accession>
<comment type="caution">
    <text evidence="1">The sequence shown here is derived from an EMBL/GenBank/DDBJ whole genome shotgun (WGS) entry which is preliminary data.</text>
</comment>
<organism evidence="1 2">
    <name type="scientific">Necator americanus</name>
    <name type="common">Human hookworm</name>
    <dbReference type="NCBI Taxonomy" id="51031"/>
    <lineage>
        <taxon>Eukaryota</taxon>
        <taxon>Metazoa</taxon>
        <taxon>Ecdysozoa</taxon>
        <taxon>Nematoda</taxon>
        <taxon>Chromadorea</taxon>
        <taxon>Rhabditida</taxon>
        <taxon>Rhabditina</taxon>
        <taxon>Rhabditomorpha</taxon>
        <taxon>Strongyloidea</taxon>
        <taxon>Ancylostomatidae</taxon>
        <taxon>Bunostominae</taxon>
        <taxon>Necator</taxon>
    </lineage>
</organism>